<dbReference type="PROSITE" id="PS51352">
    <property type="entry name" value="THIOREDOXIN_2"/>
    <property type="match status" value="1"/>
</dbReference>
<evidence type="ECO:0000313" key="2">
    <source>
        <dbReference type="EMBL" id="ELZ10698.1"/>
    </source>
</evidence>
<dbReference type="SUPFAM" id="SSF52833">
    <property type="entry name" value="Thioredoxin-like"/>
    <property type="match status" value="1"/>
</dbReference>
<dbReference type="RefSeq" id="WP_007700424.1">
    <property type="nucleotide sequence ID" value="NZ_AOIQ01000014.1"/>
</dbReference>
<comment type="caution">
    <text evidence="2">The sequence shown here is derived from an EMBL/GenBank/DDBJ whole genome shotgun (WGS) entry which is preliminary data.</text>
</comment>
<accession>M0BK69</accession>
<reference evidence="2 3" key="1">
    <citation type="journal article" date="2014" name="PLoS Genet.">
        <title>Phylogenetically driven sequencing of extremely halophilic archaea reveals strategies for static and dynamic osmo-response.</title>
        <authorList>
            <person name="Becker E.A."/>
            <person name="Seitzer P.M."/>
            <person name="Tritt A."/>
            <person name="Larsen D."/>
            <person name="Krusor M."/>
            <person name="Yao A.I."/>
            <person name="Wu D."/>
            <person name="Madern D."/>
            <person name="Eisen J.A."/>
            <person name="Darling A.E."/>
            <person name="Facciotti M.T."/>
        </authorList>
    </citation>
    <scope>NUCLEOTIDE SEQUENCE [LARGE SCALE GENOMIC DNA]</scope>
    <source>
        <strain evidence="2 3">JCM 14624</strain>
    </source>
</reference>
<dbReference type="EMBL" id="AOIQ01000014">
    <property type="protein sequence ID" value="ELZ10698.1"/>
    <property type="molecule type" value="Genomic_DNA"/>
</dbReference>
<dbReference type="Gene3D" id="3.40.30.10">
    <property type="entry name" value="Glutaredoxin"/>
    <property type="match status" value="1"/>
</dbReference>
<keyword evidence="3" id="KW-1185">Reference proteome</keyword>
<evidence type="ECO:0000313" key="3">
    <source>
        <dbReference type="Proteomes" id="UP000011560"/>
    </source>
</evidence>
<dbReference type="STRING" id="1227490.C479_07803"/>
<dbReference type="GO" id="GO:0016491">
    <property type="term" value="F:oxidoreductase activity"/>
    <property type="evidence" value="ECO:0007669"/>
    <property type="project" value="InterPro"/>
</dbReference>
<proteinExistence type="predicted"/>
<dbReference type="InterPro" id="IPR013766">
    <property type="entry name" value="Thioredoxin_domain"/>
</dbReference>
<dbReference type="Pfam" id="PF08534">
    <property type="entry name" value="Redoxin"/>
    <property type="match status" value="1"/>
</dbReference>
<dbReference type="Proteomes" id="UP000011560">
    <property type="component" value="Unassembled WGS sequence"/>
</dbReference>
<name>M0BK69_9EURY</name>
<dbReference type="AlphaFoldDB" id="M0BK69"/>
<feature type="domain" description="Thioredoxin" evidence="1">
    <location>
        <begin position="17"/>
        <end position="178"/>
    </location>
</feature>
<dbReference type="InterPro" id="IPR050553">
    <property type="entry name" value="Thioredoxin_ResA/DsbE_sf"/>
</dbReference>
<dbReference type="PANTHER" id="PTHR42852">
    <property type="entry name" value="THIOL:DISULFIDE INTERCHANGE PROTEIN DSBE"/>
    <property type="match status" value="1"/>
</dbReference>
<organism evidence="2 3">
    <name type="scientific">Halovivax asiaticus JCM 14624</name>
    <dbReference type="NCBI Taxonomy" id="1227490"/>
    <lineage>
        <taxon>Archaea</taxon>
        <taxon>Methanobacteriati</taxon>
        <taxon>Methanobacteriota</taxon>
        <taxon>Stenosarchaea group</taxon>
        <taxon>Halobacteria</taxon>
        <taxon>Halobacteriales</taxon>
        <taxon>Natrialbaceae</taxon>
        <taxon>Halovivax</taxon>
    </lineage>
</organism>
<dbReference type="CDD" id="cd02966">
    <property type="entry name" value="TlpA_like_family"/>
    <property type="match status" value="1"/>
</dbReference>
<dbReference type="PANTHER" id="PTHR42852:SF17">
    <property type="entry name" value="THIOREDOXIN-LIKE PROTEIN HI_1115"/>
    <property type="match status" value="1"/>
</dbReference>
<dbReference type="InterPro" id="IPR013740">
    <property type="entry name" value="Redoxin"/>
</dbReference>
<evidence type="ECO:0000259" key="1">
    <source>
        <dbReference type="PROSITE" id="PS51352"/>
    </source>
</evidence>
<sequence length="178" mass="18706">MIVRRRELIAGGAALATLGGAGALAVTDWQPGSDGEGVDPVELAAISGQAEGGDTVTVPERGRVSLVELFATSCDVCSRQMAPLGRVADRVGDDVQVVSVTNEPLGGTITRADVADWWTAHEGTWPVAHDADLDLTSALNAVSVPYTVVLDAENRVDWRHSGYADDATLLDRLEEARA</sequence>
<protein>
    <submittedName>
        <fullName evidence="2">Thioredoxin</fullName>
    </submittedName>
</protein>
<dbReference type="OrthoDB" id="115386at2157"/>
<dbReference type="InterPro" id="IPR036249">
    <property type="entry name" value="Thioredoxin-like_sf"/>
</dbReference>
<gene>
    <name evidence="2" type="ORF">C479_07803</name>
</gene>